<dbReference type="Proteomes" id="UP000319143">
    <property type="component" value="Unassembled WGS sequence"/>
</dbReference>
<evidence type="ECO:0000259" key="9">
    <source>
        <dbReference type="Pfam" id="PF02163"/>
    </source>
</evidence>
<feature type="transmembrane region" description="Helical" evidence="8">
    <location>
        <begin position="431"/>
        <end position="449"/>
    </location>
</feature>
<sequence length="738" mass="82815">MSFPSNRSEDRVKVRVRADLVFVKTIHRNEATFVVKDPLAMKYHRVRPDEYFVLQRLDGTRSLETLCGEYEAAFLPQQVSKVEMNQLLFRFHQNGLTVSDSIGQGDQLDLRRAKERDQRIFQQLTSLLFIRFPGVDPEPFLRCVYPWVRPIFHPLSLVLISLFCFMTGGMFLQEMSQFGAEFPTLGTWLRLESLLLLAAVIGGTKVLHELGHAFVCKHFGGECHQIGPMLLVFSPALYCDTSDAWMLPSRWQRATIGLAGIATEVILAAIATWVWVLTAPGWVHSIAMNVMVVCGISTVVFNANPLLRYDGYYVLSDLVDVPNLGERARRMLSATTNRWFFGIHETVEPQMSTFGRVGLFVYALAAASYRWGLTLLILWVVSVMLRPYGLESIGRTFCLVAFVAMMAGLVQPLIKFFNNPARRGRIQMQRTLFSILCMTGLLLIAFLPLPSSINTTARIVPRHQTYLYVSTEGILDQLHRRPGERVKQGEVIATLVNPDIEYQYLKALGRVETQRALVDALRQSRFESTEASNELPAAEALLKDLEDQLESRKHRQDGLVVRAPVSGKLIVGARRSRPKQVARTDALQFVEWSGYPTDAQNDGSFLGAGTELMTLVESNDWDLEMVLSQSDVQRIELGAAVKLSLQSAPSTVFRASVVDISRTQWTFEANTPRWDDSDGARQTAPATTSYVVRAAVEDSGTTEHRWLAGSEATGQIEADLVSVVSRIARSLSSLLRFR</sequence>
<dbReference type="InterPro" id="IPR001193">
    <property type="entry name" value="MBTPS2"/>
</dbReference>
<feature type="domain" description="Peptidase M50" evidence="9">
    <location>
        <begin position="198"/>
        <end position="277"/>
    </location>
</feature>
<dbReference type="CDD" id="cd05709">
    <property type="entry name" value="S2P-M50"/>
    <property type="match status" value="1"/>
</dbReference>
<comment type="caution">
    <text evidence="10">The sequence shown here is derived from an EMBL/GenBank/DDBJ whole genome shotgun (WGS) entry which is preliminary data.</text>
</comment>
<dbReference type="GO" id="GO:0004222">
    <property type="term" value="F:metalloendopeptidase activity"/>
    <property type="evidence" value="ECO:0007669"/>
    <property type="project" value="InterPro"/>
</dbReference>
<dbReference type="PANTHER" id="PTHR13325:SF3">
    <property type="entry name" value="MEMBRANE-BOUND TRANSCRIPTION FACTOR SITE-2 PROTEASE"/>
    <property type="match status" value="1"/>
</dbReference>
<comment type="similarity">
    <text evidence="3">Belongs to the peptidase M50B family.</text>
</comment>
<dbReference type="GO" id="GO:0031293">
    <property type="term" value="P:membrane protein intracellular domain proteolysis"/>
    <property type="evidence" value="ECO:0007669"/>
    <property type="project" value="TreeGrafter"/>
</dbReference>
<dbReference type="SUPFAM" id="SSF111369">
    <property type="entry name" value="HlyD-like secretion proteins"/>
    <property type="match status" value="1"/>
</dbReference>
<feature type="transmembrane region" description="Helical" evidence="8">
    <location>
        <begin position="151"/>
        <end position="172"/>
    </location>
</feature>
<dbReference type="GO" id="GO:0012505">
    <property type="term" value="C:endomembrane system"/>
    <property type="evidence" value="ECO:0007669"/>
    <property type="project" value="UniProtKB-SubCell"/>
</dbReference>
<evidence type="ECO:0000256" key="7">
    <source>
        <dbReference type="SAM" id="Coils"/>
    </source>
</evidence>
<feature type="transmembrane region" description="Helical" evidence="8">
    <location>
        <begin position="282"/>
        <end position="303"/>
    </location>
</feature>
<organism evidence="10 11">
    <name type="scientific">Novipirellula artificiosorum</name>
    <dbReference type="NCBI Taxonomy" id="2528016"/>
    <lineage>
        <taxon>Bacteria</taxon>
        <taxon>Pseudomonadati</taxon>
        <taxon>Planctomycetota</taxon>
        <taxon>Planctomycetia</taxon>
        <taxon>Pirellulales</taxon>
        <taxon>Pirellulaceae</taxon>
        <taxon>Novipirellula</taxon>
    </lineage>
</organism>
<keyword evidence="5 8" id="KW-1133">Transmembrane helix</keyword>
<evidence type="ECO:0000313" key="11">
    <source>
        <dbReference type="Proteomes" id="UP000319143"/>
    </source>
</evidence>
<dbReference type="GO" id="GO:0016020">
    <property type="term" value="C:membrane"/>
    <property type="evidence" value="ECO:0007669"/>
    <property type="project" value="InterPro"/>
</dbReference>
<evidence type="ECO:0000256" key="6">
    <source>
        <dbReference type="ARBA" id="ARBA00023136"/>
    </source>
</evidence>
<dbReference type="OrthoDB" id="9759690at2"/>
<keyword evidence="11" id="KW-1185">Reference proteome</keyword>
<gene>
    <name evidence="10" type="ORF">Poly41_41030</name>
</gene>
<proteinExistence type="inferred from homology"/>
<feature type="transmembrane region" description="Helical" evidence="8">
    <location>
        <begin position="393"/>
        <end position="410"/>
    </location>
</feature>
<evidence type="ECO:0000256" key="2">
    <source>
        <dbReference type="ARBA" id="ARBA00004127"/>
    </source>
</evidence>
<evidence type="ECO:0000256" key="1">
    <source>
        <dbReference type="ARBA" id="ARBA00001947"/>
    </source>
</evidence>
<keyword evidence="6 8" id="KW-0472">Membrane</keyword>
<evidence type="ECO:0000256" key="8">
    <source>
        <dbReference type="SAM" id="Phobius"/>
    </source>
</evidence>
<protein>
    <submittedName>
        <fullName evidence="10">HlyD family secretion protein</fullName>
    </submittedName>
</protein>
<dbReference type="PANTHER" id="PTHR13325">
    <property type="entry name" value="PROTEASE M50 MEMBRANE-BOUND TRANSCRIPTION FACTOR SITE 2 PROTEASE"/>
    <property type="match status" value="1"/>
</dbReference>
<dbReference type="RefSeq" id="WP_146528384.1">
    <property type="nucleotide sequence ID" value="NZ_SJPV01000007.1"/>
</dbReference>
<feature type="transmembrane region" description="Helical" evidence="8">
    <location>
        <begin position="359"/>
        <end position="381"/>
    </location>
</feature>
<dbReference type="Pfam" id="PF02163">
    <property type="entry name" value="Peptidase_M50"/>
    <property type="match status" value="1"/>
</dbReference>
<comment type="cofactor">
    <cofactor evidence="1">
        <name>Zn(2+)</name>
        <dbReference type="ChEBI" id="CHEBI:29105"/>
    </cofactor>
</comment>
<dbReference type="GO" id="GO:0005737">
    <property type="term" value="C:cytoplasm"/>
    <property type="evidence" value="ECO:0007669"/>
    <property type="project" value="TreeGrafter"/>
</dbReference>
<dbReference type="InterPro" id="IPR008915">
    <property type="entry name" value="Peptidase_M50"/>
</dbReference>
<feature type="coiled-coil region" evidence="7">
    <location>
        <begin position="528"/>
        <end position="555"/>
    </location>
</feature>
<evidence type="ECO:0000256" key="3">
    <source>
        <dbReference type="ARBA" id="ARBA00007931"/>
    </source>
</evidence>
<dbReference type="AlphaFoldDB" id="A0A5C6DJ79"/>
<dbReference type="EMBL" id="SJPV01000007">
    <property type="protein sequence ID" value="TWU34959.1"/>
    <property type="molecule type" value="Genomic_DNA"/>
</dbReference>
<keyword evidence="4 8" id="KW-0812">Transmembrane</keyword>
<comment type="subcellular location">
    <subcellularLocation>
        <location evidence="2">Endomembrane system</location>
        <topology evidence="2">Multi-pass membrane protein</topology>
    </subcellularLocation>
</comment>
<dbReference type="Gene3D" id="2.40.30.170">
    <property type="match status" value="1"/>
</dbReference>
<evidence type="ECO:0000256" key="4">
    <source>
        <dbReference type="ARBA" id="ARBA00022692"/>
    </source>
</evidence>
<evidence type="ECO:0000256" key="5">
    <source>
        <dbReference type="ARBA" id="ARBA00022989"/>
    </source>
</evidence>
<feature type="transmembrane region" description="Helical" evidence="8">
    <location>
        <begin position="256"/>
        <end position="276"/>
    </location>
</feature>
<reference evidence="10 11" key="1">
    <citation type="submission" date="2019-02" db="EMBL/GenBank/DDBJ databases">
        <title>Deep-cultivation of Planctomycetes and their phenomic and genomic characterization uncovers novel biology.</title>
        <authorList>
            <person name="Wiegand S."/>
            <person name="Jogler M."/>
            <person name="Boedeker C."/>
            <person name="Pinto D."/>
            <person name="Vollmers J."/>
            <person name="Rivas-Marin E."/>
            <person name="Kohn T."/>
            <person name="Peeters S.H."/>
            <person name="Heuer A."/>
            <person name="Rast P."/>
            <person name="Oberbeckmann S."/>
            <person name="Bunk B."/>
            <person name="Jeske O."/>
            <person name="Meyerdierks A."/>
            <person name="Storesund J.E."/>
            <person name="Kallscheuer N."/>
            <person name="Luecker S."/>
            <person name="Lage O.M."/>
            <person name="Pohl T."/>
            <person name="Merkel B.J."/>
            <person name="Hornburger P."/>
            <person name="Mueller R.-W."/>
            <person name="Bruemmer F."/>
            <person name="Labrenz M."/>
            <person name="Spormann A.M."/>
            <person name="Op Den Camp H."/>
            <person name="Overmann J."/>
            <person name="Amann R."/>
            <person name="Jetten M.S.M."/>
            <person name="Mascher T."/>
            <person name="Medema M.H."/>
            <person name="Devos D.P."/>
            <person name="Kaster A.-K."/>
            <person name="Ovreas L."/>
            <person name="Rohde M."/>
            <person name="Galperin M.Y."/>
            <person name="Jogler C."/>
        </authorList>
    </citation>
    <scope>NUCLEOTIDE SEQUENCE [LARGE SCALE GENOMIC DNA]</scope>
    <source>
        <strain evidence="10 11">Poly41</strain>
    </source>
</reference>
<evidence type="ECO:0000313" key="10">
    <source>
        <dbReference type="EMBL" id="TWU34959.1"/>
    </source>
</evidence>
<accession>A0A5C6DJ79</accession>
<name>A0A5C6DJ79_9BACT</name>
<keyword evidence="7" id="KW-0175">Coiled coil</keyword>